<evidence type="ECO:0000313" key="3">
    <source>
        <dbReference type="Proteomes" id="UP001324115"/>
    </source>
</evidence>
<sequence>MGDLSTLAKARKELEEMYLGILDDSINLTFQDLAVATQNATDKKKSNSKELNPKVIKTSKEGTPLHRIPSLAFSQALKASNNHNHNHNHNHHNHHHLDPEGQRIAYDDASVISRASMYPERAGRRRPEIPHSNICTVCGRVYCRQCVNIGMGEMTEGRKCIECLGRRFSQRYTQRAGNVGCCNWRYPSMVKQAELMWAEKGSTRSGEREYGHNGVVSSRPRSPLTPRAHVGSNPDPPSFVMGSPYSPYTPTHPHHLAF</sequence>
<organism evidence="2 3">
    <name type="scientific">Quercus rubra</name>
    <name type="common">Northern red oak</name>
    <name type="synonym">Quercus borealis</name>
    <dbReference type="NCBI Taxonomy" id="3512"/>
    <lineage>
        <taxon>Eukaryota</taxon>
        <taxon>Viridiplantae</taxon>
        <taxon>Streptophyta</taxon>
        <taxon>Embryophyta</taxon>
        <taxon>Tracheophyta</taxon>
        <taxon>Spermatophyta</taxon>
        <taxon>Magnoliopsida</taxon>
        <taxon>eudicotyledons</taxon>
        <taxon>Gunneridae</taxon>
        <taxon>Pentapetalae</taxon>
        <taxon>rosids</taxon>
        <taxon>fabids</taxon>
        <taxon>Fagales</taxon>
        <taxon>Fagaceae</taxon>
        <taxon>Quercus</taxon>
    </lineage>
</organism>
<accession>A0AAN7GF35</accession>
<evidence type="ECO:0000256" key="1">
    <source>
        <dbReference type="SAM" id="MobiDB-lite"/>
    </source>
</evidence>
<dbReference type="EMBL" id="JAXUIC010000001">
    <property type="protein sequence ID" value="KAK4606874.1"/>
    <property type="molecule type" value="Genomic_DNA"/>
</dbReference>
<dbReference type="InterPro" id="IPR053057">
    <property type="entry name" value="XLG_GTP-binding"/>
</dbReference>
<gene>
    <name evidence="2" type="ORF">RGQ29_000919</name>
</gene>
<feature type="region of interest" description="Disordered" evidence="1">
    <location>
        <begin position="203"/>
        <end position="236"/>
    </location>
</feature>
<keyword evidence="3" id="KW-1185">Reference proteome</keyword>
<protein>
    <submittedName>
        <fullName evidence="2">Uncharacterized protein</fullName>
    </submittedName>
</protein>
<evidence type="ECO:0000313" key="2">
    <source>
        <dbReference type="EMBL" id="KAK4606874.1"/>
    </source>
</evidence>
<dbReference type="PANTHER" id="PTHR36486:SF2">
    <property type="entry name" value="OS01G0977800 PROTEIN"/>
    <property type="match status" value="1"/>
</dbReference>
<comment type="caution">
    <text evidence="2">The sequence shown here is derived from an EMBL/GenBank/DDBJ whole genome shotgun (WGS) entry which is preliminary data.</text>
</comment>
<reference evidence="2 3" key="1">
    <citation type="journal article" date="2023" name="G3 (Bethesda)">
        <title>A haplotype-resolved chromosome-scale genome for Quercus rubra L. provides insights into the genetics of adaptive traits for red oak species.</title>
        <authorList>
            <person name="Kapoor B."/>
            <person name="Jenkins J."/>
            <person name="Schmutz J."/>
            <person name="Zhebentyayeva T."/>
            <person name="Kuelheim C."/>
            <person name="Coggeshall M."/>
            <person name="Heim C."/>
            <person name="Lasky J.R."/>
            <person name="Leites L."/>
            <person name="Islam-Faridi N."/>
            <person name="Romero-Severson J."/>
            <person name="DeLeo V.L."/>
            <person name="Lucas S.M."/>
            <person name="Lazic D."/>
            <person name="Gailing O."/>
            <person name="Carlson J."/>
            <person name="Staton M."/>
        </authorList>
    </citation>
    <scope>NUCLEOTIDE SEQUENCE [LARGE SCALE GENOMIC DNA]</scope>
    <source>
        <strain evidence="2">Pseudo-F2</strain>
    </source>
</reference>
<dbReference type="Proteomes" id="UP001324115">
    <property type="component" value="Unassembled WGS sequence"/>
</dbReference>
<name>A0AAN7GF35_QUERU</name>
<dbReference type="PANTHER" id="PTHR36486">
    <property type="entry name" value="OS01G0977800 PROTEIN"/>
    <property type="match status" value="1"/>
</dbReference>
<dbReference type="AlphaFoldDB" id="A0AAN7GF35"/>
<proteinExistence type="predicted"/>